<keyword evidence="1" id="KW-1133">Transmembrane helix</keyword>
<comment type="caution">
    <text evidence="2">The sequence shown here is derived from an EMBL/GenBank/DDBJ whole genome shotgun (WGS) entry which is preliminary data.</text>
</comment>
<dbReference type="PROSITE" id="PS51257">
    <property type="entry name" value="PROKAR_LIPOPROTEIN"/>
    <property type="match status" value="1"/>
</dbReference>
<proteinExistence type="predicted"/>
<feature type="transmembrane region" description="Helical" evidence="1">
    <location>
        <begin position="225"/>
        <end position="247"/>
    </location>
</feature>
<dbReference type="RefSeq" id="WP_204572213.1">
    <property type="nucleotide sequence ID" value="NZ_JACJLL010000040.1"/>
</dbReference>
<organism evidence="2 3">
    <name type="scientific">Clostridium saudiense</name>
    <dbReference type="NCBI Taxonomy" id="1414720"/>
    <lineage>
        <taxon>Bacteria</taxon>
        <taxon>Bacillati</taxon>
        <taxon>Bacillota</taxon>
        <taxon>Clostridia</taxon>
        <taxon>Eubacteriales</taxon>
        <taxon>Clostridiaceae</taxon>
        <taxon>Clostridium</taxon>
    </lineage>
</organism>
<keyword evidence="3" id="KW-1185">Reference proteome</keyword>
<evidence type="ECO:0000313" key="2">
    <source>
        <dbReference type="EMBL" id="MBM6819279.1"/>
    </source>
</evidence>
<evidence type="ECO:0000256" key="1">
    <source>
        <dbReference type="SAM" id="Phobius"/>
    </source>
</evidence>
<evidence type="ECO:0008006" key="4">
    <source>
        <dbReference type="Google" id="ProtNLM"/>
    </source>
</evidence>
<reference evidence="2 3" key="1">
    <citation type="journal article" date="2021" name="Sci. Rep.">
        <title>The distribution of antibiotic resistance genes in chicken gut microbiota commensals.</title>
        <authorList>
            <person name="Juricova H."/>
            <person name="Matiasovicova J."/>
            <person name="Kubasova T."/>
            <person name="Cejkova D."/>
            <person name="Rychlik I."/>
        </authorList>
    </citation>
    <scope>NUCLEOTIDE SEQUENCE [LARGE SCALE GENOMIC DNA]</scope>
    <source>
        <strain evidence="2 3">An435</strain>
    </source>
</reference>
<protein>
    <recommendedName>
        <fullName evidence="4">Lipoprotein</fullName>
    </recommendedName>
</protein>
<dbReference type="Proteomes" id="UP000767334">
    <property type="component" value="Unassembled WGS sequence"/>
</dbReference>
<gene>
    <name evidence="2" type="ORF">H6A19_08015</name>
</gene>
<dbReference type="EMBL" id="JACJLL010000040">
    <property type="protein sequence ID" value="MBM6819279.1"/>
    <property type="molecule type" value="Genomic_DNA"/>
</dbReference>
<keyword evidence="1" id="KW-0812">Transmembrane</keyword>
<name>A0ABS2FGE3_9CLOT</name>
<evidence type="ECO:0000313" key="3">
    <source>
        <dbReference type="Proteomes" id="UP000767334"/>
    </source>
</evidence>
<sequence length="252" mass="28396">MRKLKKYILVLFLIMSMVFILIGCGEAKISSDTSINIDGTSNTKIKIYYDDTINKLVDNDLLSKVITEVKDKIPDKIHFGEIIKSKEGSLNTEEVDISTDKVKLNEVSNLSSDYFSIIEVEDKGIFENEYEVTFKLKDSVIDIISDYINNNINNNLGLDLGTLINKNIANLVGDIPVNLSISMPVKIVDTNSKEIVGDKTVKYSYTINDLNENNSIMIGFNVPNISNIVIVLVVIIVIIFISIIYYVKRRKK</sequence>
<accession>A0ABS2FGE3</accession>
<keyword evidence="1" id="KW-0472">Membrane</keyword>